<evidence type="ECO:0000256" key="2">
    <source>
        <dbReference type="ARBA" id="ARBA00022670"/>
    </source>
</evidence>
<dbReference type="AlphaFoldDB" id="A0A7W7HC09"/>
<feature type="region of interest" description="Disordered" evidence="4">
    <location>
        <begin position="132"/>
        <end position="151"/>
    </location>
</feature>
<sequence>MQTYDRTFALEGIEIQRGGDGRTVEAYAAVFDVPTEVRDQHGHYFEQIDRTAFNRTLSHGLDRISVIYNHGVNPTTGRADALLSVPIARAVDVRVDGRGLRTVSRYNRGPVADQVLESIKNEEIRGQSFRGRVFRSNPNGRIPRPTPGEPLPTVVRHELGLSEYGPTPRPVYEGAGIIAVRSVTELADELAALDPDARAELIRALSTATPELAPAVDTATPTPGLGAEASPDGRAGRYAIRRARIALAARTGAPAREAPQAGAHPY</sequence>
<accession>A0A7W7HC09</accession>
<evidence type="ECO:0000313" key="8">
    <source>
        <dbReference type="Proteomes" id="UP000590511"/>
    </source>
</evidence>
<organism evidence="7 8">
    <name type="scientific">Actinoplanes lobatus</name>
    <dbReference type="NCBI Taxonomy" id="113568"/>
    <lineage>
        <taxon>Bacteria</taxon>
        <taxon>Bacillati</taxon>
        <taxon>Actinomycetota</taxon>
        <taxon>Actinomycetes</taxon>
        <taxon>Micromonosporales</taxon>
        <taxon>Micromonosporaceae</taxon>
        <taxon>Actinoplanes</taxon>
    </lineage>
</organism>
<evidence type="ECO:0000256" key="1">
    <source>
        <dbReference type="ARBA" id="ARBA00022612"/>
    </source>
</evidence>
<evidence type="ECO:0000256" key="3">
    <source>
        <dbReference type="ARBA" id="ARBA00022801"/>
    </source>
</evidence>
<protein>
    <submittedName>
        <fullName evidence="7">HK97 family phage prohead protease</fullName>
    </submittedName>
</protein>
<dbReference type="RefSeq" id="WP_188120355.1">
    <property type="nucleotide sequence ID" value="NZ_BOMP01000156.1"/>
</dbReference>
<dbReference type="GO" id="GO:0008233">
    <property type="term" value="F:peptidase activity"/>
    <property type="evidence" value="ECO:0007669"/>
    <property type="project" value="UniProtKB-KW"/>
</dbReference>
<evidence type="ECO:0000313" key="6">
    <source>
        <dbReference type="EMBL" id="GIE45171.1"/>
    </source>
</evidence>
<dbReference type="EMBL" id="BOMP01000156">
    <property type="protein sequence ID" value="GIE45171.1"/>
    <property type="molecule type" value="Genomic_DNA"/>
</dbReference>
<evidence type="ECO:0000259" key="5">
    <source>
        <dbReference type="Pfam" id="PF04586"/>
    </source>
</evidence>
<evidence type="ECO:0000313" key="9">
    <source>
        <dbReference type="Proteomes" id="UP000631312"/>
    </source>
</evidence>
<dbReference type="Proteomes" id="UP000631312">
    <property type="component" value="Unassembled WGS sequence"/>
</dbReference>
<keyword evidence="2 7" id="KW-0645">Protease</keyword>
<keyword evidence="3" id="KW-0378">Hydrolase</keyword>
<reference evidence="6 9" key="2">
    <citation type="submission" date="2021-01" db="EMBL/GenBank/DDBJ databases">
        <title>Whole genome shotgun sequence of Actinoplanes lobatus NBRC 12513.</title>
        <authorList>
            <person name="Komaki H."/>
            <person name="Tamura T."/>
        </authorList>
    </citation>
    <scope>NUCLEOTIDE SEQUENCE [LARGE SCALE GENOMIC DNA]</scope>
    <source>
        <strain evidence="6 9">NBRC 12513</strain>
    </source>
</reference>
<keyword evidence="1" id="KW-1188">Viral release from host cell</keyword>
<gene>
    <name evidence="6" type="ORF">Alo02nite_80690</name>
    <name evidence="7" type="ORF">BJ964_001917</name>
</gene>
<name>A0A7W7HC09_9ACTN</name>
<dbReference type="EMBL" id="JACHNC010000001">
    <property type="protein sequence ID" value="MBB4747756.1"/>
    <property type="molecule type" value="Genomic_DNA"/>
</dbReference>
<keyword evidence="9" id="KW-1185">Reference proteome</keyword>
<dbReference type="InterPro" id="IPR054613">
    <property type="entry name" value="Peptidase_S78_dom"/>
</dbReference>
<evidence type="ECO:0000256" key="4">
    <source>
        <dbReference type="SAM" id="MobiDB-lite"/>
    </source>
</evidence>
<dbReference type="Pfam" id="PF04586">
    <property type="entry name" value="Peptidase_S78"/>
    <property type="match status" value="1"/>
</dbReference>
<evidence type="ECO:0000313" key="7">
    <source>
        <dbReference type="EMBL" id="MBB4747756.1"/>
    </source>
</evidence>
<proteinExistence type="predicted"/>
<feature type="domain" description="Prohead serine protease" evidence="5">
    <location>
        <begin position="20"/>
        <end position="182"/>
    </location>
</feature>
<comment type="caution">
    <text evidence="7">The sequence shown here is derived from an EMBL/GenBank/DDBJ whole genome shotgun (WGS) entry which is preliminary data.</text>
</comment>
<reference evidence="7 8" key="1">
    <citation type="submission" date="2020-08" db="EMBL/GenBank/DDBJ databases">
        <title>Sequencing the genomes of 1000 actinobacteria strains.</title>
        <authorList>
            <person name="Klenk H.-P."/>
        </authorList>
    </citation>
    <scope>NUCLEOTIDE SEQUENCE [LARGE SCALE GENOMIC DNA]</scope>
    <source>
        <strain evidence="7 8">DSM 43150</strain>
    </source>
</reference>
<dbReference type="Proteomes" id="UP000590511">
    <property type="component" value="Unassembled WGS sequence"/>
</dbReference>
<dbReference type="GO" id="GO:0006508">
    <property type="term" value="P:proteolysis"/>
    <property type="evidence" value="ECO:0007669"/>
    <property type="project" value="UniProtKB-KW"/>
</dbReference>